<comment type="caution">
    <text evidence="3">The sequence shown here is derived from an EMBL/GenBank/DDBJ whole genome shotgun (WGS) entry which is preliminary data.</text>
</comment>
<dbReference type="PANTHER" id="PTHR36124">
    <property type="match status" value="1"/>
</dbReference>
<dbReference type="InterPro" id="IPR046366">
    <property type="entry name" value="MPAB"/>
</dbReference>
<dbReference type="Pfam" id="PF09995">
    <property type="entry name" value="MPAB_Lcp_cat"/>
    <property type="match status" value="1"/>
</dbReference>
<keyword evidence="1" id="KW-1133">Transmembrane helix</keyword>
<name>A0ABD3QI33_9STRA</name>
<dbReference type="Proteomes" id="UP001530315">
    <property type="component" value="Unassembled WGS sequence"/>
</dbReference>
<feature type="domain" description="ER-bound oxygenase mpaB/mpaB'/Rubber oxygenase catalytic" evidence="2">
    <location>
        <begin position="143"/>
        <end position="277"/>
    </location>
</feature>
<evidence type="ECO:0000313" key="3">
    <source>
        <dbReference type="EMBL" id="KAL3800112.1"/>
    </source>
</evidence>
<organism evidence="3 4">
    <name type="scientific">Stephanodiscus triporus</name>
    <dbReference type="NCBI Taxonomy" id="2934178"/>
    <lineage>
        <taxon>Eukaryota</taxon>
        <taxon>Sar</taxon>
        <taxon>Stramenopiles</taxon>
        <taxon>Ochrophyta</taxon>
        <taxon>Bacillariophyta</taxon>
        <taxon>Coscinodiscophyceae</taxon>
        <taxon>Thalassiosirophycidae</taxon>
        <taxon>Stephanodiscales</taxon>
        <taxon>Stephanodiscaceae</taxon>
        <taxon>Stephanodiscus</taxon>
    </lineage>
</organism>
<dbReference type="EMBL" id="JALLAZ020000226">
    <property type="protein sequence ID" value="KAL3800112.1"/>
    <property type="molecule type" value="Genomic_DNA"/>
</dbReference>
<dbReference type="PANTHER" id="PTHR36124:SF1">
    <property type="entry name" value="ER-BOUND OXYGENASE MPAB_MPAB'_RUBBER OXYGENASE CATALYTIC DOMAIN-CONTAINING PROTEIN"/>
    <property type="match status" value="1"/>
</dbReference>
<dbReference type="InterPro" id="IPR018713">
    <property type="entry name" value="MPAB/Lcp_cat_dom"/>
</dbReference>
<keyword evidence="1" id="KW-0812">Transmembrane</keyword>
<feature type="transmembrane region" description="Helical" evidence="1">
    <location>
        <begin position="25"/>
        <end position="43"/>
    </location>
</feature>
<accession>A0ABD3QI33</accession>
<reference evidence="3 4" key="1">
    <citation type="submission" date="2024-10" db="EMBL/GenBank/DDBJ databases">
        <title>Updated reference genomes for cyclostephanoid diatoms.</title>
        <authorList>
            <person name="Roberts W.R."/>
            <person name="Alverson A.J."/>
        </authorList>
    </citation>
    <scope>NUCLEOTIDE SEQUENCE [LARGE SCALE GENOMIC DNA]</scope>
    <source>
        <strain evidence="3 4">AJA276-08</strain>
    </source>
</reference>
<dbReference type="AlphaFoldDB" id="A0ABD3QI33"/>
<proteinExistence type="predicted"/>
<gene>
    <name evidence="3" type="ORF">ACHAW5_002793</name>
</gene>
<protein>
    <recommendedName>
        <fullName evidence="2">ER-bound oxygenase mpaB/mpaB'/Rubber oxygenase catalytic domain-containing protein</fullName>
    </recommendedName>
</protein>
<evidence type="ECO:0000256" key="1">
    <source>
        <dbReference type="SAM" id="Phobius"/>
    </source>
</evidence>
<evidence type="ECO:0000313" key="4">
    <source>
        <dbReference type="Proteomes" id="UP001530315"/>
    </source>
</evidence>
<keyword evidence="1" id="KW-0472">Membrane</keyword>
<sequence length="349" mass="40027">MNRGTMLGFPPNDIIGNSDRTGTSVAATLVGIAVLYLTIVRVLRYRNYDRISRLPQPKTEAEAHLIRNLSQGMDFPFLVRKGLEFGLFKSYSIPSISKLLVATKQLTEHTSRRYDDTDLIICHMIEDPLDSPLAQLAVRRLNELHGKYAISNEDYLYVLTLFIVEPARWIERCGFRPLHRNELDSFHLKYMHIGLQMGIKQVPKTFEEAADYLDRYEEKYMVFHPANAKLATSTIALFLSPLPSIFHPPAQRVIHALCPPRLREAMGFPEPPVWASTVAHTALVIAQLIHRHLLLPRWWCLRRTQPWTAVCPFAKTSDDAINIHLTQRFTVFDDNYPRGYTIPKLGPLD</sequence>
<keyword evidence="4" id="KW-1185">Reference proteome</keyword>
<evidence type="ECO:0000259" key="2">
    <source>
        <dbReference type="Pfam" id="PF09995"/>
    </source>
</evidence>